<dbReference type="RefSeq" id="WP_012161731.1">
    <property type="nucleotide sequence ID" value="NC_009925.1"/>
</dbReference>
<dbReference type="PROSITE" id="PS50206">
    <property type="entry name" value="RHODANESE_3"/>
    <property type="match status" value="1"/>
</dbReference>
<name>B0C2W5_ACAM1</name>
<dbReference type="STRING" id="329726.AM1_1143"/>
<dbReference type="AlphaFoldDB" id="B0C2W5"/>
<dbReference type="InterPro" id="IPR036873">
    <property type="entry name" value="Rhodanese-like_dom_sf"/>
</dbReference>
<protein>
    <submittedName>
        <fullName evidence="2">Rhodanese family protein</fullName>
    </submittedName>
</protein>
<gene>
    <name evidence="2" type="ordered locus">AM1_1143</name>
</gene>
<dbReference type="Proteomes" id="UP000000268">
    <property type="component" value="Chromosome"/>
</dbReference>
<keyword evidence="3" id="KW-1185">Reference proteome</keyword>
<sequence>MYSQDFSSIPEIDVETLAAQLNDDVTRIQLLDVREPQEVAIASLNSFQNIPLSEFAEWSTTIGEQLDQHQETWVMCHHGMRSAQVCVWLSQNGFTNVKNVSGGIDAYSMKVDTSIPRY</sequence>
<evidence type="ECO:0000259" key="1">
    <source>
        <dbReference type="PROSITE" id="PS50206"/>
    </source>
</evidence>
<dbReference type="PANTHER" id="PTHR43629">
    <property type="entry name" value="PEPTIDYL-PROLYL CIS-TRANS ISOMERASE"/>
    <property type="match status" value="1"/>
</dbReference>
<dbReference type="OrthoDB" id="9800872at2"/>
<reference evidence="2 3" key="1">
    <citation type="journal article" date="2008" name="Proc. Natl. Acad. Sci. U.S.A.">
        <title>Niche adaptation and genome expansion in the chlorophyll d-producing cyanobacterium Acaryochloris marina.</title>
        <authorList>
            <person name="Swingley W.D."/>
            <person name="Chen M."/>
            <person name="Cheung P.C."/>
            <person name="Conrad A.L."/>
            <person name="Dejesa L.C."/>
            <person name="Hao J."/>
            <person name="Honchak B.M."/>
            <person name="Karbach L.E."/>
            <person name="Kurdoglu A."/>
            <person name="Lahiri S."/>
            <person name="Mastrian S.D."/>
            <person name="Miyashita H."/>
            <person name="Page L."/>
            <person name="Ramakrishna P."/>
            <person name="Satoh S."/>
            <person name="Sattley W.M."/>
            <person name="Shimada Y."/>
            <person name="Taylor H.L."/>
            <person name="Tomo T."/>
            <person name="Tsuchiya T."/>
            <person name="Wang Z.T."/>
            <person name="Raymond J."/>
            <person name="Mimuro M."/>
            <person name="Blankenship R.E."/>
            <person name="Touchman J.W."/>
        </authorList>
    </citation>
    <scope>NUCLEOTIDE SEQUENCE [LARGE SCALE GENOMIC DNA]</scope>
    <source>
        <strain evidence="3">MBIC 11017</strain>
    </source>
</reference>
<evidence type="ECO:0000313" key="3">
    <source>
        <dbReference type="Proteomes" id="UP000000268"/>
    </source>
</evidence>
<dbReference type="Pfam" id="PF00581">
    <property type="entry name" value="Rhodanese"/>
    <property type="match status" value="1"/>
</dbReference>
<dbReference type="HOGENOM" id="CLU_089574_13_3_3"/>
<dbReference type="EMBL" id="CP000828">
    <property type="protein sequence ID" value="ABW26181.1"/>
    <property type="molecule type" value="Genomic_DNA"/>
</dbReference>
<proteinExistence type="predicted"/>
<organism evidence="2 3">
    <name type="scientific">Acaryochloris marina (strain MBIC 11017)</name>
    <dbReference type="NCBI Taxonomy" id="329726"/>
    <lineage>
        <taxon>Bacteria</taxon>
        <taxon>Bacillati</taxon>
        <taxon>Cyanobacteriota</taxon>
        <taxon>Cyanophyceae</taxon>
        <taxon>Acaryochloridales</taxon>
        <taxon>Acaryochloridaceae</taxon>
        <taxon>Acaryochloris</taxon>
    </lineage>
</organism>
<dbReference type="Gene3D" id="3.40.250.10">
    <property type="entry name" value="Rhodanese-like domain"/>
    <property type="match status" value="1"/>
</dbReference>
<dbReference type="InterPro" id="IPR001763">
    <property type="entry name" value="Rhodanese-like_dom"/>
</dbReference>
<feature type="domain" description="Rhodanese" evidence="1">
    <location>
        <begin position="24"/>
        <end position="116"/>
    </location>
</feature>
<dbReference type="InterPro" id="IPR052204">
    <property type="entry name" value="PpiC/parvulin_rotamase"/>
</dbReference>
<dbReference type="eggNOG" id="COG0607">
    <property type="taxonomic scope" value="Bacteria"/>
</dbReference>
<accession>B0C2W5</accession>
<evidence type="ECO:0000313" key="2">
    <source>
        <dbReference type="EMBL" id="ABW26181.1"/>
    </source>
</evidence>
<dbReference type="PANTHER" id="PTHR43629:SF2">
    <property type="entry name" value="RHODANESE-LIKE_PPIC DOMAIN-CONTAINING PROTEIN 12, CHLOROPLASTIC"/>
    <property type="match status" value="1"/>
</dbReference>
<dbReference type="KEGG" id="amr:AM1_1143"/>
<dbReference type="SUPFAM" id="SSF52821">
    <property type="entry name" value="Rhodanese/Cell cycle control phosphatase"/>
    <property type="match status" value="1"/>
</dbReference>
<dbReference type="SMART" id="SM00450">
    <property type="entry name" value="RHOD"/>
    <property type="match status" value="1"/>
</dbReference>